<name>A0AAX6FVB4_IRIPA</name>
<keyword evidence="2" id="KW-1185">Reference proteome</keyword>
<evidence type="ECO:0000313" key="1">
    <source>
        <dbReference type="EMBL" id="KAJ6820334.1"/>
    </source>
</evidence>
<reference evidence="1" key="1">
    <citation type="journal article" date="2023" name="GigaByte">
        <title>Genome assembly of the bearded iris, Iris pallida Lam.</title>
        <authorList>
            <person name="Bruccoleri R.E."/>
            <person name="Oakeley E.J."/>
            <person name="Faust A.M.E."/>
            <person name="Altorfer M."/>
            <person name="Dessus-Babus S."/>
            <person name="Burckhardt D."/>
            <person name="Oertli M."/>
            <person name="Naumann U."/>
            <person name="Petersen F."/>
            <person name="Wong J."/>
        </authorList>
    </citation>
    <scope>NUCLEOTIDE SEQUENCE</scope>
    <source>
        <strain evidence="1">GSM-AAB239-AS_SAM_17_03QT</strain>
    </source>
</reference>
<sequence>MLLAGMLGLGLGLGEEDITRRNLMKSWSNIISVNDSCYETSPNFIGRSNATRAGSRRRRRRRPKRAAALVVEGLWRSRPQRLPEAALGTQVQGLKKYTIGRILIIYAHASFHGLVGRDVHSPNAEAQRK</sequence>
<dbReference type="EMBL" id="JANAVB010025621">
    <property type="protein sequence ID" value="KAJ6820334.1"/>
    <property type="molecule type" value="Genomic_DNA"/>
</dbReference>
<dbReference type="Proteomes" id="UP001140949">
    <property type="component" value="Unassembled WGS sequence"/>
</dbReference>
<comment type="caution">
    <text evidence="1">The sequence shown here is derived from an EMBL/GenBank/DDBJ whole genome shotgun (WGS) entry which is preliminary data.</text>
</comment>
<gene>
    <name evidence="1" type="ORF">M6B38_399690</name>
</gene>
<accession>A0AAX6FVB4</accession>
<protein>
    <submittedName>
        <fullName evidence="1">Uncharacterized protein</fullName>
    </submittedName>
</protein>
<proteinExistence type="predicted"/>
<evidence type="ECO:0000313" key="2">
    <source>
        <dbReference type="Proteomes" id="UP001140949"/>
    </source>
</evidence>
<dbReference type="AlphaFoldDB" id="A0AAX6FVB4"/>
<reference evidence="1" key="2">
    <citation type="submission" date="2023-04" db="EMBL/GenBank/DDBJ databases">
        <authorList>
            <person name="Bruccoleri R.E."/>
            <person name="Oakeley E.J."/>
            <person name="Faust A.-M."/>
            <person name="Dessus-Babus S."/>
            <person name="Altorfer M."/>
            <person name="Burckhardt D."/>
            <person name="Oertli M."/>
            <person name="Naumann U."/>
            <person name="Petersen F."/>
            <person name="Wong J."/>
        </authorList>
    </citation>
    <scope>NUCLEOTIDE SEQUENCE</scope>
    <source>
        <strain evidence="1">GSM-AAB239-AS_SAM_17_03QT</strain>
        <tissue evidence="1">Leaf</tissue>
    </source>
</reference>
<organism evidence="1 2">
    <name type="scientific">Iris pallida</name>
    <name type="common">Sweet iris</name>
    <dbReference type="NCBI Taxonomy" id="29817"/>
    <lineage>
        <taxon>Eukaryota</taxon>
        <taxon>Viridiplantae</taxon>
        <taxon>Streptophyta</taxon>
        <taxon>Embryophyta</taxon>
        <taxon>Tracheophyta</taxon>
        <taxon>Spermatophyta</taxon>
        <taxon>Magnoliopsida</taxon>
        <taxon>Liliopsida</taxon>
        <taxon>Asparagales</taxon>
        <taxon>Iridaceae</taxon>
        <taxon>Iridoideae</taxon>
        <taxon>Irideae</taxon>
        <taxon>Iris</taxon>
    </lineage>
</organism>